<keyword evidence="1" id="KW-1133">Transmembrane helix</keyword>
<gene>
    <name evidence="2" type="ORF">D6T64_17100</name>
</gene>
<reference evidence="2 3" key="1">
    <citation type="submission" date="2018-09" db="EMBL/GenBank/DDBJ databases">
        <title>Novel species of Cryobacterium.</title>
        <authorList>
            <person name="Liu Q."/>
            <person name="Xin Y.-H."/>
        </authorList>
    </citation>
    <scope>NUCLEOTIDE SEQUENCE [LARGE SCALE GENOMIC DNA]</scope>
    <source>
        <strain evidence="2 3">Hh39</strain>
    </source>
</reference>
<comment type="caution">
    <text evidence="2">The sequence shown here is derived from an EMBL/GenBank/DDBJ whole genome shotgun (WGS) entry which is preliminary data.</text>
</comment>
<dbReference type="InterPro" id="IPR025339">
    <property type="entry name" value="DUF4245"/>
</dbReference>
<keyword evidence="1" id="KW-0472">Membrane</keyword>
<evidence type="ECO:0000313" key="3">
    <source>
        <dbReference type="Proteomes" id="UP000272015"/>
    </source>
</evidence>
<keyword evidence="1" id="KW-0812">Transmembrane</keyword>
<sequence>MSRSKREPRIVAELGRPETREETAERLATGSRNYRSRKTLNNLVLSLLATLGLVLVIVLLVPRNDNPILLDVDYQATAAQLQTAVDEPLLSPELPSEWRANAAEYRSGGTDGVSAWYIGLLTPENQFIGLTQGFDANPTWLSQQVGDTPVSQTLMIEGVQWDVYVNPATSDQGNFEYALVTAAGDSTYLLLGTADPAEFAELARLSSPTILANDAS</sequence>
<organism evidence="2 3">
    <name type="scientific">Cryobacterium melibiosiphilum</name>
    <dbReference type="NCBI Taxonomy" id="995039"/>
    <lineage>
        <taxon>Bacteria</taxon>
        <taxon>Bacillati</taxon>
        <taxon>Actinomycetota</taxon>
        <taxon>Actinomycetes</taxon>
        <taxon>Micrococcales</taxon>
        <taxon>Microbacteriaceae</taxon>
        <taxon>Cryobacterium</taxon>
    </lineage>
</organism>
<dbReference type="RefSeq" id="WP_119975895.1">
    <property type="nucleotide sequence ID" value="NZ_JBHSQA010000005.1"/>
</dbReference>
<dbReference type="AlphaFoldDB" id="A0A3A5M9P7"/>
<name>A0A3A5M9P7_9MICO</name>
<dbReference type="OrthoDB" id="4801970at2"/>
<evidence type="ECO:0000313" key="2">
    <source>
        <dbReference type="EMBL" id="RJT86857.1"/>
    </source>
</evidence>
<proteinExistence type="predicted"/>
<dbReference type="EMBL" id="QZVS01000093">
    <property type="protein sequence ID" value="RJT86857.1"/>
    <property type="molecule type" value="Genomic_DNA"/>
</dbReference>
<evidence type="ECO:0000256" key="1">
    <source>
        <dbReference type="SAM" id="Phobius"/>
    </source>
</evidence>
<feature type="transmembrane region" description="Helical" evidence="1">
    <location>
        <begin position="40"/>
        <end position="61"/>
    </location>
</feature>
<protein>
    <submittedName>
        <fullName evidence="2">DUF4245 domain-containing protein</fullName>
    </submittedName>
</protein>
<keyword evidence="3" id="KW-1185">Reference proteome</keyword>
<dbReference type="Proteomes" id="UP000272015">
    <property type="component" value="Unassembled WGS sequence"/>
</dbReference>
<dbReference type="Pfam" id="PF14030">
    <property type="entry name" value="DUF4245"/>
    <property type="match status" value="1"/>
</dbReference>
<accession>A0A3A5M9P7</accession>